<feature type="binding site" evidence="6">
    <location>
        <position position="227"/>
    </location>
    <ligand>
        <name>FMN</name>
        <dbReference type="ChEBI" id="CHEBI:58210"/>
    </ligand>
</feature>
<feature type="binding site" evidence="6">
    <location>
        <position position="152"/>
    </location>
    <ligand>
        <name>FMN</name>
        <dbReference type="ChEBI" id="CHEBI:58210"/>
    </ligand>
</feature>
<dbReference type="GO" id="GO:0004497">
    <property type="term" value="F:monooxygenase activity"/>
    <property type="evidence" value="ECO:0007669"/>
    <property type="project" value="UniProtKB-KW"/>
</dbReference>
<dbReference type="InterPro" id="IPR011251">
    <property type="entry name" value="Luciferase-like_dom"/>
</dbReference>
<keyword evidence="9" id="KW-1185">Reference proteome</keyword>
<evidence type="ECO:0000313" key="8">
    <source>
        <dbReference type="EMBL" id="PJG50316.1"/>
    </source>
</evidence>
<dbReference type="PANTHER" id="PTHR30011:SF16">
    <property type="entry name" value="C2H2 FINGER DOMAIN TRANSCRIPTION FACTOR (EUROFUNG)-RELATED"/>
    <property type="match status" value="1"/>
</dbReference>
<dbReference type="OrthoDB" id="9779442at2"/>
<keyword evidence="2 6" id="KW-0288">FMN</keyword>
<feature type="binding site" evidence="6">
    <location>
        <position position="59"/>
    </location>
    <ligand>
        <name>FMN</name>
        <dbReference type="ChEBI" id="CHEBI:58210"/>
    </ligand>
</feature>
<dbReference type="NCBIfam" id="TIGR03860">
    <property type="entry name" value="FMN_nitrolo"/>
    <property type="match status" value="1"/>
</dbReference>
<dbReference type="AlphaFoldDB" id="A0A2M8QXJ8"/>
<feature type="binding site" evidence="6">
    <location>
        <position position="102"/>
    </location>
    <ligand>
        <name>FMN</name>
        <dbReference type="ChEBI" id="CHEBI:58210"/>
    </ligand>
</feature>
<evidence type="ECO:0000256" key="2">
    <source>
        <dbReference type="ARBA" id="ARBA00022643"/>
    </source>
</evidence>
<dbReference type="InterPro" id="IPR051260">
    <property type="entry name" value="Diverse_substr_monoxygenases"/>
</dbReference>
<gene>
    <name evidence="8" type="ORF">CVM73_37025</name>
</gene>
<keyword evidence="4 8" id="KW-0503">Monooxygenase</keyword>
<dbReference type="Proteomes" id="UP000231194">
    <property type="component" value="Unassembled WGS sequence"/>
</dbReference>
<keyword evidence="3" id="KW-0560">Oxidoreductase</keyword>
<sequence>MAVKRQIVLGAVINQPHGSHTASWLMPEAQGNASNDIGYYQRIAQLCERGKFDLFFITDTPAVRTDHLLASSRSPDFMNVFDPITLLAAISGATTRIGLAATASTSFSEPYTIARQFATLDHISGGRAGWNVVTSATDYAARNYGLDRLPTHGDRYERAREFVEIVKALWDTWEDGAFVYDKENALSFLPEKFHILGHDGKHFKVFGGLNIARPPQGHPVIFQAGASEPGKELGAETADVVFGAGSSIQSAQAFYRDLKSRMGKYGRNANELKILSGVTVVIGDSKSDAERIFARWEEKVHPDVGVMKLGQDLGTDLSDLPLDQPIPRDRVPTTSNFQKTFFDHIAGLIEQGLSLRDIAVQYRRGKPTCCGSAADVADYMEQWVGEEACDGFLISFPVLPSTLSTFVDQVVPELQRRGMFKTEYAGETLRENLGLQQPPNRYVAQR</sequence>
<dbReference type="PANTHER" id="PTHR30011">
    <property type="entry name" value="ALKANESULFONATE MONOOXYGENASE-RELATED"/>
    <property type="match status" value="1"/>
</dbReference>
<dbReference type="Gene3D" id="3.20.20.30">
    <property type="entry name" value="Luciferase-like domain"/>
    <property type="match status" value="1"/>
</dbReference>
<feature type="binding site" evidence="6">
    <location>
        <position position="156"/>
    </location>
    <ligand>
        <name>FMN</name>
        <dbReference type="ChEBI" id="CHEBI:58210"/>
    </ligand>
</feature>
<evidence type="ECO:0000259" key="7">
    <source>
        <dbReference type="Pfam" id="PF00296"/>
    </source>
</evidence>
<dbReference type="SUPFAM" id="SSF51679">
    <property type="entry name" value="Bacterial luciferase-like"/>
    <property type="match status" value="1"/>
</dbReference>
<evidence type="ECO:0000313" key="9">
    <source>
        <dbReference type="Proteomes" id="UP000231194"/>
    </source>
</evidence>
<evidence type="ECO:0000256" key="5">
    <source>
        <dbReference type="ARBA" id="ARBA00033748"/>
    </source>
</evidence>
<dbReference type="InterPro" id="IPR016215">
    <property type="entry name" value="NTA_MOA"/>
</dbReference>
<dbReference type="EMBL" id="PGVG01000066">
    <property type="protein sequence ID" value="PJG50316.1"/>
    <property type="molecule type" value="Genomic_DNA"/>
</dbReference>
<proteinExistence type="inferred from homology"/>
<organism evidence="8 9">
    <name type="scientific">Bradyrhizobium forestalis</name>
    <dbReference type="NCBI Taxonomy" id="1419263"/>
    <lineage>
        <taxon>Bacteria</taxon>
        <taxon>Pseudomonadati</taxon>
        <taxon>Pseudomonadota</taxon>
        <taxon>Alphaproteobacteria</taxon>
        <taxon>Hyphomicrobiales</taxon>
        <taxon>Nitrobacteraceae</taxon>
        <taxon>Bradyrhizobium</taxon>
    </lineage>
</organism>
<feature type="domain" description="Luciferase-like" evidence="7">
    <location>
        <begin position="31"/>
        <end position="298"/>
    </location>
</feature>
<evidence type="ECO:0000256" key="4">
    <source>
        <dbReference type="ARBA" id="ARBA00023033"/>
    </source>
</evidence>
<dbReference type="InterPro" id="IPR036661">
    <property type="entry name" value="Luciferase-like_sf"/>
</dbReference>
<dbReference type="Pfam" id="PF00296">
    <property type="entry name" value="Bac_luciferase"/>
    <property type="match status" value="1"/>
</dbReference>
<dbReference type="GO" id="GO:0016705">
    <property type="term" value="F:oxidoreductase activity, acting on paired donors, with incorporation or reduction of molecular oxygen"/>
    <property type="evidence" value="ECO:0007669"/>
    <property type="project" value="InterPro"/>
</dbReference>
<evidence type="ECO:0000256" key="6">
    <source>
        <dbReference type="PIRSR" id="PIRSR000337-1"/>
    </source>
</evidence>
<reference evidence="8 9" key="1">
    <citation type="submission" date="2017-11" db="EMBL/GenBank/DDBJ databases">
        <title>Bradyrhizobium forestalis sp. nov., an efficient nitrogen-fixing bacterium isolated from nodules of forest legume species in the Amazon.</title>
        <authorList>
            <person name="Costa E.M."/>
            <person name="Guimaraes A."/>
            <person name="Carvalho T.S."/>
            <person name="Rodrigues T.L."/>
            <person name="Ribeiro P.R.A."/>
            <person name="Lebbe L."/>
            <person name="Willems A."/>
            <person name="Moreira F.M.S."/>
        </authorList>
    </citation>
    <scope>NUCLEOTIDE SEQUENCE [LARGE SCALE GENOMIC DNA]</scope>
    <source>
        <strain evidence="8 9">INPA54B</strain>
    </source>
</reference>
<dbReference type="PIRSF" id="PIRSF000337">
    <property type="entry name" value="NTA_MOA"/>
    <property type="match status" value="1"/>
</dbReference>
<comment type="caution">
    <text evidence="8">The sequence shown here is derived from an EMBL/GenBank/DDBJ whole genome shotgun (WGS) entry which is preliminary data.</text>
</comment>
<keyword evidence="1 6" id="KW-0285">Flavoprotein</keyword>
<accession>A0A2M8QXJ8</accession>
<dbReference type="CDD" id="cd01095">
    <property type="entry name" value="Nitrilotriacetate_monoxgenase"/>
    <property type="match status" value="1"/>
</dbReference>
<protein>
    <submittedName>
        <fullName evidence="8">Nitrilotriacetate monooxygenase</fullName>
    </submittedName>
</protein>
<evidence type="ECO:0000256" key="3">
    <source>
        <dbReference type="ARBA" id="ARBA00023002"/>
    </source>
</evidence>
<name>A0A2M8QXJ8_9BRAD</name>
<comment type="similarity">
    <text evidence="5">Belongs to the NtaA/SnaA/DszA monooxygenase family.</text>
</comment>
<evidence type="ECO:0000256" key="1">
    <source>
        <dbReference type="ARBA" id="ARBA00022630"/>
    </source>
</evidence>